<gene>
    <name evidence="2" type="ORF">ACFFSY_16620</name>
</gene>
<evidence type="ECO:0000313" key="2">
    <source>
        <dbReference type="EMBL" id="MFB9327556.1"/>
    </source>
</evidence>
<dbReference type="PANTHER" id="PTHR42850">
    <property type="entry name" value="METALLOPHOSPHOESTERASE"/>
    <property type="match status" value="1"/>
</dbReference>
<feature type="domain" description="Calcineurin-like phosphoesterase" evidence="1">
    <location>
        <begin position="5"/>
        <end position="190"/>
    </location>
</feature>
<organism evidence="2 3">
    <name type="scientific">Paenibacillus aurantiacus</name>
    <dbReference type="NCBI Taxonomy" id="1936118"/>
    <lineage>
        <taxon>Bacteria</taxon>
        <taxon>Bacillati</taxon>
        <taxon>Bacillota</taxon>
        <taxon>Bacilli</taxon>
        <taxon>Bacillales</taxon>
        <taxon>Paenibacillaceae</taxon>
        <taxon>Paenibacillus</taxon>
    </lineage>
</organism>
<evidence type="ECO:0000259" key="1">
    <source>
        <dbReference type="Pfam" id="PF00149"/>
    </source>
</evidence>
<name>A0ABV5KQQ0_9BACL</name>
<dbReference type="InterPro" id="IPR004843">
    <property type="entry name" value="Calcineurin-like_PHP"/>
</dbReference>
<keyword evidence="2" id="KW-0378">Hydrolase</keyword>
<dbReference type="SUPFAM" id="SSF56300">
    <property type="entry name" value="Metallo-dependent phosphatases"/>
    <property type="match status" value="1"/>
</dbReference>
<proteinExistence type="predicted"/>
<dbReference type="Proteomes" id="UP001589747">
    <property type="component" value="Unassembled WGS sequence"/>
</dbReference>
<dbReference type="InterPro" id="IPR050126">
    <property type="entry name" value="Ap4A_hydrolase"/>
</dbReference>
<keyword evidence="3" id="KW-1185">Reference proteome</keyword>
<sequence>MNKERTLVVSDIHGCDEELRLLLEQMSFRPERDQLVLLGDYVDRGPRSKETVAYVCQLVRQEGALALQGNHDHRFVNVVTGLAALEEKTKFWEKGGAETLSSYYGRIVAPSECEEETCCRYIRERYAEDIRFLKDLPMYYEDEHFIYVHAGLNPSYANWKLQPARDFLYIREPFHEAAPKGAKTVVFGHTKTVELHGSPDVWFGSGKIGIDGGCAFGYQLNGVELTGGRVSRVWSQPRLLEQ</sequence>
<dbReference type="EMBL" id="JBHMDO010000026">
    <property type="protein sequence ID" value="MFB9327556.1"/>
    <property type="molecule type" value="Genomic_DNA"/>
</dbReference>
<dbReference type="InterPro" id="IPR029052">
    <property type="entry name" value="Metallo-depent_PP-like"/>
</dbReference>
<evidence type="ECO:0000313" key="3">
    <source>
        <dbReference type="Proteomes" id="UP001589747"/>
    </source>
</evidence>
<dbReference type="PANTHER" id="PTHR42850:SF4">
    <property type="entry name" value="ZINC-DEPENDENT ENDOPOLYPHOSPHATASE"/>
    <property type="match status" value="1"/>
</dbReference>
<dbReference type="Gene3D" id="3.60.21.10">
    <property type="match status" value="1"/>
</dbReference>
<reference evidence="2 3" key="1">
    <citation type="submission" date="2024-09" db="EMBL/GenBank/DDBJ databases">
        <authorList>
            <person name="Sun Q."/>
            <person name="Mori K."/>
        </authorList>
    </citation>
    <scope>NUCLEOTIDE SEQUENCE [LARGE SCALE GENOMIC DNA]</scope>
    <source>
        <strain evidence="2 3">TISTR 2452</strain>
    </source>
</reference>
<dbReference type="RefSeq" id="WP_377495982.1">
    <property type="nucleotide sequence ID" value="NZ_JBHMDO010000026.1"/>
</dbReference>
<accession>A0ABV5KQQ0</accession>
<dbReference type="CDD" id="cd00144">
    <property type="entry name" value="MPP_PPP_family"/>
    <property type="match status" value="1"/>
</dbReference>
<dbReference type="GO" id="GO:0016787">
    <property type="term" value="F:hydrolase activity"/>
    <property type="evidence" value="ECO:0007669"/>
    <property type="project" value="UniProtKB-KW"/>
</dbReference>
<dbReference type="Pfam" id="PF00149">
    <property type="entry name" value="Metallophos"/>
    <property type="match status" value="1"/>
</dbReference>
<dbReference type="EC" id="3.1.-.-" evidence="2"/>
<comment type="caution">
    <text evidence="2">The sequence shown here is derived from an EMBL/GenBank/DDBJ whole genome shotgun (WGS) entry which is preliminary data.</text>
</comment>
<protein>
    <submittedName>
        <fullName evidence="2">Metallophosphoesterase family protein</fullName>
        <ecNumber evidence="2">3.1.-.-</ecNumber>
    </submittedName>
</protein>